<dbReference type="EnsemblMetazoa" id="CLYHEMT021053.2">
    <property type="protein sequence ID" value="CLYHEMP021053.2"/>
    <property type="gene ID" value="CLYHEMG021053"/>
</dbReference>
<protein>
    <submittedName>
        <fullName evidence="1">Uncharacterized protein</fullName>
    </submittedName>
</protein>
<evidence type="ECO:0000313" key="2">
    <source>
        <dbReference type="Proteomes" id="UP000594262"/>
    </source>
</evidence>
<sequence length="189" mass="21849">MKSALLGHNNDALPRECFIHGEDKQSYGTPLWLEFHKDKKSSERIKSDLASNGKAIVIEKPSKKVEGEVFFECPLLFYTLQHSELSLMSSQKFWFSYFSFSYTLSNSFQYGLVADYTTEGNIKLSGRKVDDENIRIRNWIDDIELYTIELQLEEVYDINVFLNFTLDDKTGITTLYISLILPLDCLSIN</sequence>
<dbReference type="AlphaFoldDB" id="A0A7M6DPU4"/>
<accession>A0A7M6DPU4</accession>
<organism evidence="1 2">
    <name type="scientific">Clytia hemisphaerica</name>
    <dbReference type="NCBI Taxonomy" id="252671"/>
    <lineage>
        <taxon>Eukaryota</taxon>
        <taxon>Metazoa</taxon>
        <taxon>Cnidaria</taxon>
        <taxon>Hydrozoa</taxon>
        <taxon>Hydroidolina</taxon>
        <taxon>Leptothecata</taxon>
        <taxon>Obeliida</taxon>
        <taxon>Clytiidae</taxon>
        <taxon>Clytia</taxon>
    </lineage>
</organism>
<reference evidence="1" key="1">
    <citation type="submission" date="2021-01" db="UniProtKB">
        <authorList>
            <consortium name="EnsemblMetazoa"/>
        </authorList>
    </citation>
    <scope>IDENTIFICATION</scope>
</reference>
<proteinExistence type="predicted"/>
<dbReference type="Proteomes" id="UP000594262">
    <property type="component" value="Unplaced"/>
</dbReference>
<evidence type="ECO:0000313" key="1">
    <source>
        <dbReference type="EnsemblMetazoa" id="CLYHEMP021053.2"/>
    </source>
</evidence>
<name>A0A7M6DPU4_9CNID</name>
<keyword evidence="2" id="KW-1185">Reference proteome</keyword>